<evidence type="ECO:0000256" key="4">
    <source>
        <dbReference type="SAM" id="Coils"/>
    </source>
</evidence>
<dbReference type="PANTHER" id="PTHR45138">
    <property type="entry name" value="REGULATORY COMPONENTS OF SENSORY TRANSDUCTION SYSTEM"/>
    <property type="match status" value="1"/>
</dbReference>
<comment type="caution">
    <text evidence="6">The sequence shown here is derived from an EMBL/GenBank/DDBJ whole genome shotgun (WGS) entry which is preliminary data.</text>
</comment>
<proteinExistence type="inferred from homology"/>
<dbReference type="InterPro" id="IPR012312">
    <property type="entry name" value="Hemerythrin-like"/>
</dbReference>
<dbReference type="InterPro" id="IPR000160">
    <property type="entry name" value="GGDEF_dom"/>
</dbReference>
<accession>A0ABU9VNU8</accession>
<keyword evidence="3" id="KW-0408">Iron</keyword>
<evidence type="ECO:0000259" key="5">
    <source>
        <dbReference type="PROSITE" id="PS50887"/>
    </source>
</evidence>
<gene>
    <name evidence="6" type="ORF">AAIG11_00050</name>
</gene>
<dbReference type="Gene3D" id="3.30.70.270">
    <property type="match status" value="1"/>
</dbReference>
<organism evidence="6 7">
    <name type="scientific">Anoxynatronum sibiricum</name>
    <dbReference type="NCBI Taxonomy" id="210623"/>
    <lineage>
        <taxon>Bacteria</taxon>
        <taxon>Bacillati</taxon>
        <taxon>Bacillota</taxon>
        <taxon>Clostridia</taxon>
        <taxon>Eubacteriales</taxon>
        <taxon>Clostridiaceae</taxon>
        <taxon>Anoxynatronum</taxon>
    </lineage>
</organism>
<dbReference type="CDD" id="cd12107">
    <property type="entry name" value="Hemerythrin"/>
    <property type="match status" value="1"/>
</dbReference>
<name>A0ABU9VNU8_9CLOT</name>
<keyword evidence="2" id="KW-0479">Metal-binding</keyword>
<reference evidence="6 7" key="1">
    <citation type="submission" date="2024-04" db="EMBL/GenBank/DDBJ databases">
        <title>Genome sequencing and metabolic network reconstruction of aminoacids and betaine degradation by Anoxynatronum sibiricum.</title>
        <authorList>
            <person name="Detkova E.N."/>
            <person name="Boltjanskaja Y.V."/>
            <person name="Mardanov A.V."/>
            <person name="Kevbrin V."/>
        </authorList>
    </citation>
    <scope>NUCLEOTIDE SEQUENCE [LARGE SCALE GENOMIC DNA]</scope>
    <source>
        <strain evidence="6 7">Z-7981</strain>
    </source>
</reference>
<dbReference type="Pfam" id="PF01814">
    <property type="entry name" value="Hemerythrin"/>
    <property type="match status" value="1"/>
</dbReference>
<dbReference type="SMART" id="SM00267">
    <property type="entry name" value="GGDEF"/>
    <property type="match status" value="1"/>
</dbReference>
<dbReference type="NCBIfam" id="TIGR00254">
    <property type="entry name" value="GGDEF"/>
    <property type="match status" value="1"/>
</dbReference>
<feature type="coiled-coil region" evidence="4">
    <location>
        <begin position="179"/>
        <end position="213"/>
    </location>
</feature>
<sequence>MENSFFQWDSDFVTGNKIIDDQHRSLIMTINELMQLSLQSEAIDDQSISSLQKKLTDYTLEHFNTEEALMVSFSIVSQHKENHEKAHKEFIDNVNQFFEIPENLKNKSCLSEINEFLIRWLAYHILSTDKGLVRQIDRIQEEGFSPEEAFKKEVSDDDANTEPLLKALKALFFLVSQKNKELEVINEGLEEKVRERTRALEEANQRLENLSMVDELTGLPNRRFVMQEIQQLMNHWKRYGAPFSVIFIDLDKFKAVNDDYGHEFGDQVLKWVSSFIRKHIRVNDIFCRIGGDEFVIIAPHCKGDEVLLMAEKLLEIIKNLKNHERPSWWNPSFSLGIVEINAKDDSVSDILNRADSVMYESKRAGGGLATLFSEKKVP</sequence>
<dbReference type="InterPro" id="IPR035938">
    <property type="entry name" value="Hemerythrin-like_sf"/>
</dbReference>
<dbReference type="Gene3D" id="1.20.120.50">
    <property type="entry name" value="Hemerythrin-like"/>
    <property type="match status" value="1"/>
</dbReference>
<dbReference type="NCBIfam" id="TIGR02481">
    <property type="entry name" value="hemeryth_dom"/>
    <property type="match status" value="1"/>
</dbReference>
<dbReference type="SUPFAM" id="SSF55073">
    <property type="entry name" value="Nucleotide cyclase"/>
    <property type="match status" value="1"/>
</dbReference>
<dbReference type="Proteomes" id="UP001407405">
    <property type="component" value="Unassembled WGS sequence"/>
</dbReference>
<evidence type="ECO:0000313" key="6">
    <source>
        <dbReference type="EMBL" id="MEN1758849.1"/>
    </source>
</evidence>
<dbReference type="RefSeq" id="WP_343184237.1">
    <property type="nucleotide sequence ID" value="NZ_JBCITM010000001.1"/>
</dbReference>
<protein>
    <submittedName>
        <fullName evidence="6">Bacteriohemerythrin</fullName>
    </submittedName>
</protein>
<evidence type="ECO:0000256" key="1">
    <source>
        <dbReference type="ARBA" id="ARBA00010587"/>
    </source>
</evidence>
<dbReference type="EMBL" id="JBCITM010000001">
    <property type="protein sequence ID" value="MEN1758849.1"/>
    <property type="molecule type" value="Genomic_DNA"/>
</dbReference>
<dbReference type="SUPFAM" id="SSF47188">
    <property type="entry name" value="Hemerythrin-like"/>
    <property type="match status" value="1"/>
</dbReference>
<evidence type="ECO:0000256" key="2">
    <source>
        <dbReference type="ARBA" id="ARBA00022723"/>
    </source>
</evidence>
<dbReference type="InterPro" id="IPR029787">
    <property type="entry name" value="Nucleotide_cyclase"/>
</dbReference>
<dbReference type="InterPro" id="IPR012827">
    <property type="entry name" value="Hemerythrin_metal-bd"/>
</dbReference>
<dbReference type="CDD" id="cd01949">
    <property type="entry name" value="GGDEF"/>
    <property type="match status" value="1"/>
</dbReference>
<dbReference type="PROSITE" id="PS50887">
    <property type="entry name" value="GGDEF"/>
    <property type="match status" value="1"/>
</dbReference>
<evidence type="ECO:0000256" key="3">
    <source>
        <dbReference type="ARBA" id="ARBA00023004"/>
    </source>
</evidence>
<comment type="similarity">
    <text evidence="1">Belongs to the hemerythrin family.</text>
</comment>
<dbReference type="NCBIfam" id="NF033749">
    <property type="entry name" value="bact_hemeryth"/>
    <property type="match status" value="1"/>
</dbReference>
<keyword evidence="7" id="KW-1185">Reference proteome</keyword>
<dbReference type="PANTHER" id="PTHR45138:SF9">
    <property type="entry name" value="DIGUANYLATE CYCLASE DGCM-RELATED"/>
    <property type="match status" value="1"/>
</dbReference>
<dbReference type="InterPro" id="IPR050469">
    <property type="entry name" value="Diguanylate_Cyclase"/>
</dbReference>
<dbReference type="InterPro" id="IPR043128">
    <property type="entry name" value="Rev_trsase/Diguanyl_cyclase"/>
</dbReference>
<feature type="domain" description="GGDEF" evidence="5">
    <location>
        <begin position="241"/>
        <end position="374"/>
    </location>
</feature>
<evidence type="ECO:0000313" key="7">
    <source>
        <dbReference type="Proteomes" id="UP001407405"/>
    </source>
</evidence>
<dbReference type="Pfam" id="PF00990">
    <property type="entry name" value="GGDEF"/>
    <property type="match status" value="1"/>
</dbReference>
<keyword evidence="4" id="KW-0175">Coiled coil</keyword>